<reference evidence="3" key="1">
    <citation type="submission" date="2021-03" db="EMBL/GenBank/DDBJ databases">
        <authorList>
            <person name="Tagirdzhanova G."/>
        </authorList>
    </citation>
    <scope>NUCLEOTIDE SEQUENCE</scope>
</reference>
<keyword evidence="4" id="KW-1185">Reference proteome</keyword>
<evidence type="ECO:0000256" key="1">
    <source>
        <dbReference type="ARBA" id="ARBA00007637"/>
    </source>
</evidence>
<evidence type="ECO:0000313" key="3">
    <source>
        <dbReference type="EMBL" id="CAF9913373.1"/>
    </source>
</evidence>
<protein>
    <recommendedName>
        <fullName evidence="2">NAD-dependent epimerase/dehydratase domain-containing protein</fullName>
    </recommendedName>
</protein>
<proteinExistence type="inferred from homology"/>
<dbReference type="OrthoDB" id="202470at2759"/>
<dbReference type="InterPro" id="IPR001509">
    <property type="entry name" value="Epimerase_deHydtase"/>
</dbReference>
<name>A0A8H3ICI8_9LECA</name>
<comment type="caution">
    <text evidence="3">The sequence shown here is derived from an EMBL/GenBank/DDBJ whole genome shotgun (WGS) entry which is preliminary data.</text>
</comment>
<evidence type="ECO:0000259" key="2">
    <source>
        <dbReference type="Pfam" id="PF01370"/>
    </source>
</evidence>
<dbReference type="Proteomes" id="UP000664169">
    <property type="component" value="Unassembled WGS sequence"/>
</dbReference>
<dbReference type="InterPro" id="IPR036291">
    <property type="entry name" value="NAD(P)-bd_dom_sf"/>
</dbReference>
<feature type="domain" description="NAD-dependent epimerase/dehydratase" evidence="2">
    <location>
        <begin position="11"/>
        <end position="216"/>
    </location>
</feature>
<dbReference type="PANTHER" id="PTHR43000">
    <property type="entry name" value="DTDP-D-GLUCOSE 4,6-DEHYDRATASE-RELATED"/>
    <property type="match status" value="1"/>
</dbReference>
<dbReference type="SUPFAM" id="SSF51735">
    <property type="entry name" value="NAD(P)-binding Rossmann-fold domains"/>
    <property type="match status" value="1"/>
</dbReference>
<evidence type="ECO:0000313" key="4">
    <source>
        <dbReference type="Proteomes" id="UP000664169"/>
    </source>
</evidence>
<dbReference type="AlphaFoldDB" id="A0A8H3ICI8"/>
<accession>A0A8H3ICI8</accession>
<dbReference type="EMBL" id="CAJPDQ010000008">
    <property type="protein sequence ID" value="CAF9913373.1"/>
    <property type="molecule type" value="Genomic_DNA"/>
</dbReference>
<gene>
    <name evidence="3" type="ORF">GOMPHAMPRED_007877</name>
</gene>
<sequence>MQAMSPAPDTLVTGSAGHLGHALMLELPKYGFTPIGLDIKASELTSLVGSISDREFVASVFKEYNIRYVLHTATLHKPHIVSHTQSEFVETNIQGTLNLLEESNPEAFIFTSTTSTFGKALKSANGVAWTTETVVPIPKNIYGVTKIAAEDLCMLVQEQRKFPVLVLKVSRFFPEGDDDPEQDIPDVNLKVCELLYRRVDIVDVVTAHVAALRHAKQIGWAKYIISAPTPFERSAMQGEPMQILQQVRPRHAAIVKKLGWKLPHLDRVYDSSKAMKELLWKPMYTFDKAIENIEQGQEWRSELAIRIGRRGYHARPTGVYTL</sequence>
<dbReference type="CDD" id="cd08946">
    <property type="entry name" value="SDR_e"/>
    <property type="match status" value="1"/>
</dbReference>
<dbReference type="Pfam" id="PF01370">
    <property type="entry name" value="Epimerase"/>
    <property type="match status" value="1"/>
</dbReference>
<comment type="similarity">
    <text evidence="1">Belongs to the NAD(P)-dependent epimerase/dehydratase family.</text>
</comment>
<organism evidence="3 4">
    <name type="scientific">Gomphillus americanus</name>
    <dbReference type="NCBI Taxonomy" id="1940652"/>
    <lineage>
        <taxon>Eukaryota</taxon>
        <taxon>Fungi</taxon>
        <taxon>Dikarya</taxon>
        <taxon>Ascomycota</taxon>
        <taxon>Pezizomycotina</taxon>
        <taxon>Lecanoromycetes</taxon>
        <taxon>OSLEUM clade</taxon>
        <taxon>Ostropomycetidae</taxon>
        <taxon>Ostropales</taxon>
        <taxon>Graphidaceae</taxon>
        <taxon>Gomphilloideae</taxon>
        <taxon>Gomphillus</taxon>
    </lineage>
</organism>
<dbReference type="Gene3D" id="3.40.50.720">
    <property type="entry name" value="NAD(P)-binding Rossmann-like Domain"/>
    <property type="match status" value="1"/>
</dbReference>